<dbReference type="EMBL" id="CP030840">
    <property type="protein sequence ID" value="AXC15578.1"/>
    <property type="molecule type" value="Genomic_DNA"/>
</dbReference>
<proteinExistence type="predicted"/>
<name>A0A2Z5G9B7_9BACT</name>
<keyword evidence="3" id="KW-1185">Reference proteome</keyword>
<evidence type="ECO:0000313" key="3">
    <source>
        <dbReference type="Proteomes" id="UP000253606"/>
    </source>
</evidence>
<accession>A0A2Z5G9B7</accession>
<evidence type="ECO:0000313" key="2">
    <source>
        <dbReference type="EMBL" id="AXC15578.1"/>
    </source>
</evidence>
<feature type="region of interest" description="Disordered" evidence="1">
    <location>
        <begin position="17"/>
        <end position="37"/>
    </location>
</feature>
<reference evidence="2 3" key="1">
    <citation type="journal article" date="2018" name="Front. Microbiol.">
        <title>Hydrolytic Capabilities as a Key to Environmental Success: Chitinolytic and Cellulolytic Acidobacteria From Acidic Sub-arctic Soils and Boreal Peatlands.</title>
        <authorList>
            <person name="Belova S.E."/>
            <person name="Ravin N.V."/>
            <person name="Pankratov T.A."/>
            <person name="Rakitin A.L."/>
            <person name="Ivanova A.A."/>
            <person name="Beletsky A.V."/>
            <person name="Mardanov A.V."/>
            <person name="Sinninghe Damste J.S."/>
            <person name="Dedysh S.N."/>
        </authorList>
    </citation>
    <scope>NUCLEOTIDE SEQUENCE [LARGE SCALE GENOMIC DNA]</scope>
    <source>
        <strain evidence="2 3">SBC82</strain>
    </source>
</reference>
<evidence type="ECO:0000256" key="1">
    <source>
        <dbReference type="SAM" id="MobiDB-lite"/>
    </source>
</evidence>
<organism evidence="2 3">
    <name type="scientific">Acidisarcina polymorpha</name>
    <dbReference type="NCBI Taxonomy" id="2211140"/>
    <lineage>
        <taxon>Bacteria</taxon>
        <taxon>Pseudomonadati</taxon>
        <taxon>Acidobacteriota</taxon>
        <taxon>Terriglobia</taxon>
        <taxon>Terriglobales</taxon>
        <taxon>Acidobacteriaceae</taxon>
        <taxon>Acidisarcina</taxon>
    </lineage>
</organism>
<dbReference type="AlphaFoldDB" id="A0A2Z5G9B7"/>
<dbReference type="Proteomes" id="UP000253606">
    <property type="component" value="Chromosome"/>
</dbReference>
<sequence>MKYWYTDPMLTPAFAPTALVLNPQNPPPPKEKRQLPR</sequence>
<gene>
    <name evidence="2" type="ORF">ACPOL_6344</name>
</gene>
<protein>
    <submittedName>
        <fullName evidence="2">Uncharacterized protein</fullName>
    </submittedName>
</protein>
<dbReference type="KEGG" id="abas:ACPOL_6344"/>